<accession>A0A1B6BZG0</accession>
<gene>
    <name evidence="1" type="ORF">g.43577</name>
</gene>
<protein>
    <submittedName>
        <fullName evidence="1">Uncharacterized protein</fullName>
    </submittedName>
</protein>
<dbReference type="InterPro" id="IPR021109">
    <property type="entry name" value="Peptidase_aspartic_dom_sf"/>
</dbReference>
<name>A0A1B6BZG0_9HEMI</name>
<evidence type="ECO:0000313" key="1">
    <source>
        <dbReference type="EMBL" id="JAS06656.1"/>
    </source>
</evidence>
<dbReference type="AlphaFoldDB" id="A0A1B6BZG0"/>
<sequence length="222" mass="25167">MMASSCVQDETEVLLLTAVVELVSPEGKTLTCRAFLDIGSQSNFITESVCKRLGLKKEKTSLLVTGVGHLIKHKVNVTVQSKNTYYNIGSKFHVIPKITSLLPSKPISINSWKLPHNIRLADPEFNTPNKIDILFGQELFFDILSEGQIKNLDTPLLQNTKLGWVLGPTTSCHVSVLERLDKQFQEFWKLEEPSPKRLLLNKEKQQFSSSLILYKKLRMEDI</sequence>
<proteinExistence type="predicted"/>
<dbReference type="Gene3D" id="2.40.70.10">
    <property type="entry name" value="Acid Proteases"/>
    <property type="match status" value="1"/>
</dbReference>
<organism evidence="1">
    <name type="scientific">Clastoptera arizonana</name>
    <name type="common">Arizona spittle bug</name>
    <dbReference type="NCBI Taxonomy" id="38151"/>
    <lineage>
        <taxon>Eukaryota</taxon>
        <taxon>Metazoa</taxon>
        <taxon>Ecdysozoa</taxon>
        <taxon>Arthropoda</taxon>
        <taxon>Hexapoda</taxon>
        <taxon>Insecta</taxon>
        <taxon>Pterygota</taxon>
        <taxon>Neoptera</taxon>
        <taxon>Paraneoptera</taxon>
        <taxon>Hemiptera</taxon>
        <taxon>Auchenorrhyncha</taxon>
        <taxon>Cercopoidea</taxon>
        <taxon>Clastopteridae</taxon>
        <taxon>Clastoptera</taxon>
    </lineage>
</organism>
<dbReference type="EMBL" id="GEDC01030642">
    <property type="protein sequence ID" value="JAS06656.1"/>
    <property type="molecule type" value="Transcribed_RNA"/>
</dbReference>
<reference evidence="1" key="1">
    <citation type="submission" date="2015-12" db="EMBL/GenBank/DDBJ databases">
        <title>De novo transcriptome assembly of four potential Pierce s Disease insect vectors from Arizona vineyards.</title>
        <authorList>
            <person name="Tassone E.E."/>
        </authorList>
    </citation>
    <scope>NUCLEOTIDE SEQUENCE</scope>
</reference>